<name>A0ABW3G5N0_9NOCA</name>
<feature type="domain" description="DUF4190" evidence="3">
    <location>
        <begin position="37"/>
        <end position="99"/>
    </location>
</feature>
<dbReference type="InterPro" id="IPR025241">
    <property type="entry name" value="DUF4190"/>
</dbReference>
<feature type="compositionally biased region" description="Low complexity" evidence="1">
    <location>
        <begin position="1"/>
        <end position="11"/>
    </location>
</feature>
<comment type="caution">
    <text evidence="4">The sequence shown here is derived from an EMBL/GenBank/DDBJ whole genome shotgun (WGS) entry which is preliminary data.</text>
</comment>
<keyword evidence="5" id="KW-1185">Reference proteome</keyword>
<keyword evidence="2" id="KW-1133">Transmembrane helix</keyword>
<evidence type="ECO:0000256" key="2">
    <source>
        <dbReference type="SAM" id="Phobius"/>
    </source>
</evidence>
<evidence type="ECO:0000259" key="3">
    <source>
        <dbReference type="Pfam" id="PF13828"/>
    </source>
</evidence>
<reference evidence="5" key="1">
    <citation type="journal article" date="2019" name="Int. J. Syst. Evol. Microbiol.">
        <title>The Global Catalogue of Microorganisms (GCM) 10K type strain sequencing project: providing services to taxonomists for standard genome sequencing and annotation.</title>
        <authorList>
            <consortium name="The Broad Institute Genomics Platform"/>
            <consortium name="The Broad Institute Genome Sequencing Center for Infectious Disease"/>
            <person name="Wu L."/>
            <person name="Ma J."/>
        </authorList>
    </citation>
    <scope>NUCLEOTIDE SEQUENCE [LARGE SCALE GENOMIC DNA]</scope>
    <source>
        <strain evidence="5">CCUG 50873</strain>
    </source>
</reference>
<feature type="transmembrane region" description="Helical" evidence="2">
    <location>
        <begin position="88"/>
        <end position="113"/>
    </location>
</feature>
<dbReference type="Proteomes" id="UP001597068">
    <property type="component" value="Unassembled WGS sequence"/>
</dbReference>
<keyword evidence="2" id="KW-0472">Membrane</keyword>
<feature type="region of interest" description="Disordered" evidence="1">
    <location>
        <begin position="1"/>
        <end position="26"/>
    </location>
</feature>
<gene>
    <name evidence="4" type="ORF">ACFQ04_01035</name>
</gene>
<proteinExistence type="predicted"/>
<feature type="compositionally biased region" description="Pro residues" evidence="1">
    <location>
        <begin position="12"/>
        <end position="26"/>
    </location>
</feature>
<feature type="transmembrane region" description="Helical" evidence="2">
    <location>
        <begin position="37"/>
        <end position="67"/>
    </location>
</feature>
<organism evidence="4 5">
    <name type="scientific">Williamsia deligens</name>
    <dbReference type="NCBI Taxonomy" id="321325"/>
    <lineage>
        <taxon>Bacteria</taxon>
        <taxon>Bacillati</taxon>
        <taxon>Actinomycetota</taxon>
        <taxon>Actinomycetes</taxon>
        <taxon>Mycobacteriales</taxon>
        <taxon>Nocardiaceae</taxon>
        <taxon>Williamsia</taxon>
    </lineage>
</organism>
<keyword evidence="2" id="KW-0812">Transmembrane</keyword>
<protein>
    <submittedName>
        <fullName evidence="4">DUF4190 domain-containing protein</fullName>
    </submittedName>
</protein>
<evidence type="ECO:0000256" key="1">
    <source>
        <dbReference type="SAM" id="MobiDB-lite"/>
    </source>
</evidence>
<accession>A0ABW3G5N0</accession>
<dbReference type="EMBL" id="JBHTIL010000001">
    <property type="protein sequence ID" value="MFD0924311.1"/>
    <property type="molecule type" value="Genomic_DNA"/>
</dbReference>
<dbReference type="RefSeq" id="WP_253647638.1">
    <property type="nucleotide sequence ID" value="NZ_BAAAMO010000002.1"/>
</dbReference>
<evidence type="ECO:0000313" key="4">
    <source>
        <dbReference type="EMBL" id="MFD0924311.1"/>
    </source>
</evidence>
<sequence>MTQPPYGHHPPYGSPQPPHGSPPPYAYPMVRQTNGKAIGALVCGIAGLVTCLLFVGIPAVVLGNLAIAEIDESNGLQDGRQMAVAGRILGWVAIGLMILGLVAALLLLIIAAAKTN</sequence>
<evidence type="ECO:0000313" key="5">
    <source>
        <dbReference type="Proteomes" id="UP001597068"/>
    </source>
</evidence>
<dbReference type="Pfam" id="PF13828">
    <property type="entry name" value="DUF4190"/>
    <property type="match status" value="1"/>
</dbReference>